<dbReference type="OrthoDB" id="6429498at2759"/>
<comment type="caution">
    <text evidence="1">The sequence shown here is derived from an EMBL/GenBank/DDBJ whole genome shotgun (WGS) entry which is preliminary data.</text>
</comment>
<dbReference type="Proteomes" id="UP000499080">
    <property type="component" value="Unassembled WGS sequence"/>
</dbReference>
<dbReference type="AlphaFoldDB" id="A0A4Y2EUU7"/>
<gene>
    <name evidence="1" type="ORF">AVEN_74240_1</name>
</gene>
<protein>
    <submittedName>
        <fullName evidence="1">Uncharacterized protein</fullName>
    </submittedName>
</protein>
<sequence>MCAPILHDLQFFRDAFPEIKLPDSWGILTSQSDDVIWNVVLAYLNSFLPSDEDELSHRTQCLTGNEEVNENIKHSIEMCNPFLHRDASFCDKEISELVAAFKERVEDYIKNDERLFHNPSKNFGYLEASSKLLSCDIVLISVPFEDKFLVNIFPVQNSRNPRKPYPKHISLFNALKSISGNGIMQYQFSFHIPKEIGIQKQRQALREILKRTRVSDKEDSFDKISELPDITENFFVSLVKNNFWREIPNIYECPDELSKLANAGLDTDPRRKDAAGKSALFYALKTEKSHVVSLVYDHVANPCLQTDTPGPTIVAILLRLREDFKLLEKDLESEEISEKSRCLFRDLCRFHEFQLEMLKNINNIKLRINCYDHTEKEYEILQRKETILIILKSFENYSDYTEGKSSIDAENISLFEECFNKLEFSSAVMFFDNLFLLKERLLFKGNRYAYLNVASDFSLFVFLKKFLERYKEMDHFYLVSRWVISQERLSLQRNLGKFKEILENTELSKDNIVDKLPEPAVLPLTDLPQIYGQFLVSRLQHYLNAATGLIVKGFKPTLVIERCLQVLGECCKESNFNSVQRIITSALSKDLIKYLKEISYSLTHFKSRDLFHRHILEKDESLFRGIRNELVKVQKLLSLIFSAHNIEMRRFLLSHCLESVGRAGRKRRSILKKTQLKCNLQFPEVEENQLSKPTNSCPNTWKCYVADMHSSLRKEINDLNCNGDIFHSHTVSGYKYILQNIIFSIRKVMNNLIRSFGMKSINLEELDSHFWCLESVLTYITTDIKLAEYRKALILMIGDRISLFKELGRNADSFSNVNESMNSIMDESPRWKEINDPNRYRSIYLKHKAETHGIGKHLSSESEDIRDSLLKNFSMSREAELSILKNKAETHGIRKHLSSESEDIHDSLLKNFSMFRKAQRKDVKKVAEKFLREYEKMTDSLFLKIPKYERDNFDFKNIKNCCLLLEGKTSLTAIEKGLVLKSVPEKFRIKYQIQDSFEEKKEFTKPLEDKTFKLYAKNMQKKKMKRDFIDESTCFVEESRDYFTDLIMMMESQELDESECEILCRKLEMPDSAKDILLKLVPTQNKEGNLFEFLRNRIKTLKSILIDDNKSVQQLWERATTPRKRMHVTEKIVQLFLNDSATQASVEMLLSDCKTILRSKDLTQLWKKTTNLFNGINLRNVLVPDCIPQLKSLGRLLDPYDLASEIVEKMLQLISDENVMDCMQQILDQSGTDFSDFMQIMDDEKNEQLKNLREQILDCDHWEEYALLIPFSEVRPL</sequence>
<dbReference type="EMBL" id="BGPR01000694">
    <property type="protein sequence ID" value="GBM31938.1"/>
    <property type="molecule type" value="Genomic_DNA"/>
</dbReference>
<organism evidence="1 2">
    <name type="scientific">Araneus ventricosus</name>
    <name type="common">Orbweaver spider</name>
    <name type="synonym">Epeira ventricosa</name>
    <dbReference type="NCBI Taxonomy" id="182803"/>
    <lineage>
        <taxon>Eukaryota</taxon>
        <taxon>Metazoa</taxon>
        <taxon>Ecdysozoa</taxon>
        <taxon>Arthropoda</taxon>
        <taxon>Chelicerata</taxon>
        <taxon>Arachnida</taxon>
        <taxon>Araneae</taxon>
        <taxon>Araneomorphae</taxon>
        <taxon>Entelegynae</taxon>
        <taxon>Araneoidea</taxon>
        <taxon>Araneidae</taxon>
        <taxon>Araneus</taxon>
    </lineage>
</organism>
<keyword evidence="2" id="KW-1185">Reference proteome</keyword>
<reference evidence="1 2" key="1">
    <citation type="journal article" date="2019" name="Sci. Rep.">
        <title>Orb-weaving spider Araneus ventricosus genome elucidates the spidroin gene catalogue.</title>
        <authorList>
            <person name="Kono N."/>
            <person name="Nakamura H."/>
            <person name="Ohtoshi R."/>
            <person name="Moran D.A.P."/>
            <person name="Shinohara A."/>
            <person name="Yoshida Y."/>
            <person name="Fujiwara M."/>
            <person name="Mori M."/>
            <person name="Tomita M."/>
            <person name="Arakawa K."/>
        </authorList>
    </citation>
    <scope>NUCLEOTIDE SEQUENCE [LARGE SCALE GENOMIC DNA]</scope>
</reference>
<evidence type="ECO:0000313" key="2">
    <source>
        <dbReference type="Proteomes" id="UP000499080"/>
    </source>
</evidence>
<evidence type="ECO:0000313" key="1">
    <source>
        <dbReference type="EMBL" id="GBM31938.1"/>
    </source>
</evidence>
<name>A0A4Y2EUU7_ARAVE</name>
<accession>A0A4Y2EUU7</accession>
<proteinExistence type="predicted"/>